<accession>A0A0N4ZZ98</accession>
<reference evidence="4" key="1">
    <citation type="submission" date="2017-02" db="UniProtKB">
        <authorList>
            <consortium name="WormBaseParasite"/>
        </authorList>
    </citation>
    <scope>IDENTIFICATION</scope>
</reference>
<keyword evidence="3" id="KW-1185">Reference proteome</keyword>
<evidence type="ECO:0000313" key="3">
    <source>
        <dbReference type="Proteomes" id="UP000038045"/>
    </source>
</evidence>
<evidence type="ECO:0000256" key="1">
    <source>
        <dbReference type="SAM" id="MobiDB-lite"/>
    </source>
</evidence>
<proteinExistence type="predicted"/>
<protein>
    <submittedName>
        <fullName evidence="4">Glyco_hydro_38C domain-containing protein</fullName>
    </submittedName>
</protein>
<dbReference type="AlphaFoldDB" id="A0A0N4ZZ98"/>
<dbReference type="Proteomes" id="UP000038045">
    <property type="component" value="Unplaced"/>
</dbReference>
<feature type="compositionally biased region" description="Basic residues" evidence="1">
    <location>
        <begin position="619"/>
        <end position="634"/>
    </location>
</feature>
<feature type="transmembrane region" description="Helical" evidence="2">
    <location>
        <begin position="518"/>
        <end position="542"/>
    </location>
</feature>
<dbReference type="WBParaSite" id="PTRK_0001411200.1">
    <property type="protein sequence ID" value="PTRK_0001411200.1"/>
    <property type="gene ID" value="PTRK_0001411200"/>
</dbReference>
<feature type="compositionally biased region" description="Low complexity" evidence="1">
    <location>
        <begin position="569"/>
        <end position="599"/>
    </location>
</feature>
<evidence type="ECO:0000313" key="4">
    <source>
        <dbReference type="WBParaSite" id="PTRK_0001411200.1"/>
    </source>
</evidence>
<keyword evidence="2" id="KW-0812">Transmembrane</keyword>
<keyword evidence="2" id="KW-1133">Transmembrane helix</keyword>
<organism evidence="3 4">
    <name type="scientific">Parastrongyloides trichosuri</name>
    <name type="common">Possum-specific nematode worm</name>
    <dbReference type="NCBI Taxonomy" id="131310"/>
    <lineage>
        <taxon>Eukaryota</taxon>
        <taxon>Metazoa</taxon>
        <taxon>Ecdysozoa</taxon>
        <taxon>Nematoda</taxon>
        <taxon>Chromadorea</taxon>
        <taxon>Rhabditida</taxon>
        <taxon>Tylenchina</taxon>
        <taxon>Panagrolaimomorpha</taxon>
        <taxon>Strongyloidoidea</taxon>
        <taxon>Strongyloididae</taxon>
        <taxon>Parastrongyloides</taxon>
    </lineage>
</organism>
<keyword evidence="2" id="KW-0472">Membrane</keyword>
<feature type="region of interest" description="Disordered" evidence="1">
    <location>
        <begin position="569"/>
        <end position="634"/>
    </location>
</feature>
<sequence>MYYVVRDIGEITEEKGQKIETGNLTLYKYDNAYGHECSINVCAIGLYFRHTGVNTETFKALTGINEAFYLTIDPTKMKKYFVFEGVHTVKDEELFPLVQCPYKNWISSSFLTRFEPDDHIINNGILVSGNNFRSIFLPAFQLSSRDEHKNIFPCGKLLQGIGLNELKLDPIQVGFKIKDSMNIKPTKTINFDQENLKYDGNILTPRFTFIYIGKEHNTKSQENKMFHFGKTQKKLYYGAIILSYEQPSITDEETSFTSTHHNLKVIKPTYVGKLENIKMKFTLKVKTSILKVENIVNSNNENIDVIFLDKGYLNPENKTQLTVKCQGYFDGTGSSMFDEYFDYAFKTKLNKLKNNMKSTDIPKDSKGLDFFDMSLISGELYGRYFCQLDTQNGNEIIPSREVILLPKIKEKASIVINVYSADDKYNMFCESIKDNFATLKKVVAILKDNKKIEYDVITNKPEGFFDVNKTHIILKKDKFEMENKINIMCDYDAFNYPYMEYTKVMSFEPPKGPPTNDIMIPIILGIGGSVLLLIVIVVLISLRIVKRRRKIKLLSQASSAVGASSMSESKFSKSSVGGSRSTMSKSKSKSTRSASKSGSGTKGGSKVALTAYTSQSRAGKSKSSKSKMSKKKIL</sequence>
<name>A0A0N4ZZ98_PARTI</name>
<evidence type="ECO:0000256" key="2">
    <source>
        <dbReference type="SAM" id="Phobius"/>
    </source>
</evidence>